<dbReference type="InterPro" id="IPR000467">
    <property type="entry name" value="G_patch_dom"/>
</dbReference>
<feature type="compositionally biased region" description="Polar residues" evidence="1">
    <location>
        <begin position="733"/>
        <end position="776"/>
    </location>
</feature>
<feature type="compositionally biased region" description="Polar residues" evidence="1">
    <location>
        <begin position="794"/>
        <end position="805"/>
    </location>
</feature>
<dbReference type="PANTHER" id="PTHR13384:SF19">
    <property type="entry name" value="G PATCH DOMAIN-CONTAINING PROTEIN 1"/>
    <property type="match status" value="1"/>
</dbReference>
<organism evidence="4 5">
    <name type="scientific">Taeniopygia guttata</name>
    <name type="common">Zebra finch</name>
    <name type="synonym">Poephila guttata</name>
    <dbReference type="NCBI Taxonomy" id="59729"/>
    <lineage>
        <taxon>Eukaryota</taxon>
        <taxon>Metazoa</taxon>
        <taxon>Chordata</taxon>
        <taxon>Craniata</taxon>
        <taxon>Vertebrata</taxon>
        <taxon>Euteleostomi</taxon>
        <taxon>Archelosauria</taxon>
        <taxon>Archosauria</taxon>
        <taxon>Dinosauria</taxon>
        <taxon>Saurischia</taxon>
        <taxon>Theropoda</taxon>
        <taxon>Coelurosauria</taxon>
        <taxon>Aves</taxon>
        <taxon>Neognathae</taxon>
        <taxon>Neoaves</taxon>
        <taxon>Telluraves</taxon>
        <taxon>Australaves</taxon>
        <taxon>Passeriformes</taxon>
        <taxon>Passeroidea</taxon>
        <taxon>Estrildidae</taxon>
        <taxon>Estrildinae</taxon>
        <taxon>Taeniopygia</taxon>
    </lineage>
</organism>
<dbReference type="Pfam" id="PF01585">
    <property type="entry name" value="G-patch"/>
    <property type="match status" value="1"/>
</dbReference>
<feature type="region of interest" description="Disordered" evidence="1">
    <location>
        <begin position="617"/>
        <end position="646"/>
    </location>
</feature>
<feature type="compositionally biased region" description="Basic and acidic residues" evidence="1">
    <location>
        <begin position="692"/>
        <end position="702"/>
    </location>
</feature>
<feature type="signal peptide" evidence="2">
    <location>
        <begin position="1"/>
        <end position="23"/>
    </location>
</feature>
<sequence length="886" mass="99708">MQRDDTSVSMVHLLVAFLPATLTLLVQKKDGHHQLLYHHGRREQVEPFLDQKTSWMKSEFGIAPKDITTTDDFASKAKDRIKEKARQIAGVVAPIPGTTAFDDLIGPSKITVGVELLRKMGWKEGQGIGPRVKRKPQRQQPDPTVKIYGCALPPGLSEGSEDEEDEYQPENVTFAPKDVMPVDLTPKENVHGLGYKGLDPSQALFGASGREHLNLFTGGSEETSNLLGDLRHSKGRKLGITGQAFGVGALEEEDDDIYATDTLSKYDTVLKDEEPGDGLYGWTAPKQYKSKKRPEGEFKYIGKILPGFSLASKPSAPIKIYPPPSLPRNYRPVHYFRPVITAGKESCQLQKALEESTGKLESDPTQQGRHALNAAQRREQLGETELKGPAPSVLEYLSEKDRERLKEVKQASEQQMKAKIVSQQSANSRFQVASPEEAAHKWQMHLGGQLANAGSSDFKPFAKNPEKQKRYENFVKSLKQGEKGERLERFFDQNMTEWERGREQEEFFRAAMFYRSSNSTLASRFTRAKYEDDVDKVEVPRDQENDIDDKETAVKMKMFGKLTRDNFEWHPDKLLCKRFNVRDPYPDSSIVGLPKVKRDKYSVFNFLTVHEPTTSVTQATNEKIQESNSLNKPKKSSRWDVSDKEKEKKDSISEFISLARSKADVQQQPPVPAKEECGTGTTETPPTVQVADEDKNQEEESGRPPMDLFKAIFVSSSDEKSSSSEEESDEEQQPTTSERQSETTKQVDIADCSSSNLQENVTASTDSGISSLPTSKQDLDATEEFGPKLPPAFSSGTTWQQQTEVPATFPGPSKKEKHRKTRERHKTKKERKRKKEKKKKHKKQKNKGKHKNKKSEKDSSSDTTDSSDSLSDMDTTGLSPKELLRR</sequence>
<dbReference type="GO" id="GO:0005634">
    <property type="term" value="C:nucleus"/>
    <property type="evidence" value="ECO:0007669"/>
    <property type="project" value="TreeGrafter"/>
</dbReference>
<reference evidence="4 5" key="1">
    <citation type="journal article" date="2010" name="Nature">
        <title>The genome of a songbird.</title>
        <authorList>
            <person name="Warren W.C."/>
            <person name="Clayton D.F."/>
            <person name="Ellegren H."/>
            <person name="Arnold A.P."/>
            <person name="Hillier L.W."/>
            <person name="Kunstner A."/>
            <person name="Searle S."/>
            <person name="White S."/>
            <person name="Vilella A.J."/>
            <person name="Fairley S."/>
            <person name="Heger A."/>
            <person name="Kong L."/>
            <person name="Ponting C.P."/>
            <person name="Jarvis E.D."/>
            <person name="Mello C.V."/>
            <person name="Minx P."/>
            <person name="Lovell P."/>
            <person name="Velho T.A."/>
            <person name="Ferris M."/>
            <person name="Balakrishnan C.N."/>
            <person name="Sinha S."/>
            <person name="Blatti C."/>
            <person name="London S.E."/>
            <person name="Li Y."/>
            <person name="Lin Y.C."/>
            <person name="George J."/>
            <person name="Sweedler J."/>
            <person name="Southey B."/>
            <person name="Gunaratne P."/>
            <person name="Watson M."/>
            <person name="Nam K."/>
            <person name="Backstrom N."/>
            <person name="Smeds L."/>
            <person name="Nabholz B."/>
            <person name="Itoh Y."/>
            <person name="Whitney O."/>
            <person name="Pfenning A.R."/>
            <person name="Howard J."/>
            <person name="Volker M."/>
            <person name="Skinner B.M."/>
            <person name="Griffin D.K."/>
            <person name="Ye L."/>
            <person name="McLaren W.M."/>
            <person name="Flicek P."/>
            <person name="Quesada V."/>
            <person name="Velasco G."/>
            <person name="Lopez-Otin C."/>
            <person name="Puente X.S."/>
            <person name="Olender T."/>
            <person name="Lancet D."/>
            <person name="Smit A.F."/>
            <person name="Hubley R."/>
            <person name="Konkel M.K."/>
            <person name="Walker J.A."/>
            <person name="Batzer M.A."/>
            <person name="Gu W."/>
            <person name="Pollock D.D."/>
            <person name="Chen L."/>
            <person name="Cheng Z."/>
            <person name="Eichler E.E."/>
            <person name="Stapley J."/>
            <person name="Slate J."/>
            <person name="Ekblom R."/>
            <person name="Birkhead T."/>
            <person name="Burke T."/>
            <person name="Burt D."/>
            <person name="Scharff C."/>
            <person name="Adam I."/>
            <person name="Richard H."/>
            <person name="Sultan M."/>
            <person name="Soldatov A."/>
            <person name="Lehrach H."/>
            <person name="Edwards S.V."/>
            <person name="Yang S.P."/>
            <person name="Li X."/>
            <person name="Graves T."/>
            <person name="Fulton L."/>
            <person name="Nelson J."/>
            <person name="Chinwalla A."/>
            <person name="Hou S."/>
            <person name="Mardis E.R."/>
            <person name="Wilson R.K."/>
        </authorList>
    </citation>
    <scope>NUCLEOTIDE SEQUENCE [LARGE SCALE GENOMIC DNA]</scope>
</reference>
<dbReference type="GO" id="GO:0003723">
    <property type="term" value="F:RNA binding"/>
    <property type="evidence" value="ECO:0007669"/>
    <property type="project" value="TreeGrafter"/>
</dbReference>
<dbReference type="Pfam" id="PF26093">
    <property type="entry name" value="HTH_TGH"/>
    <property type="match status" value="1"/>
</dbReference>
<keyword evidence="2" id="KW-0732">Signal</keyword>
<keyword evidence="5" id="KW-1185">Reference proteome</keyword>
<name>A0A674GLD6_TAEGU</name>
<evidence type="ECO:0000259" key="3">
    <source>
        <dbReference type="PROSITE" id="PS50174"/>
    </source>
</evidence>
<accession>A0A674GLD6</accession>
<evidence type="ECO:0000313" key="5">
    <source>
        <dbReference type="Proteomes" id="UP000007754"/>
    </source>
</evidence>
<dbReference type="Ensembl" id="ENSTGUT00000020091.1">
    <property type="protein sequence ID" value="ENSTGUP00000023230.1"/>
    <property type="gene ID" value="ENSTGUG00000009401.2"/>
</dbReference>
<reference evidence="4" key="2">
    <citation type="submission" date="2025-08" db="UniProtKB">
        <authorList>
            <consortium name="Ensembl"/>
        </authorList>
    </citation>
    <scope>IDENTIFICATION</scope>
</reference>
<feature type="compositionally biased region" description="Basic residues" evidence="1">
    <location>
        <begin position="815"/>
        <end position="854"/>
    </location>
</feature>
<dbReference type="AlphaFoldDB" id="A0A674GLD6"/>
<feature type="domain" description="G-patch" evidence="3">
    <location>
        <begin position="109"/>
        <end position="129"/>
    </location>
</feature>
<evidence type="ECO:0000256" key="1">
    <source>
        <dbReference type="SAM" id="MobiDB-lite"/>
    </source>
</evidence>
<proteinExistence type="predicted"/>
<feature type="chain" id="PRO_5025437843" evidence="2">
    <location>
        <begin position="24"/>
        <end position="886"/>
    </location>
</feature>
<feature type="region of interest" description="Disordered" evidence="1">
    <location>
        <begin position="659"/>
        <end position="886"/>
    </location>
</feature>
<dbReference type="GeneTree" id="ENSGT00390000007074"/>
<feature type="compositionally biased region" description="Polar residues" evidence="1">
    <location>
        <begin position="617"/>
        <end position="631"/>
    </location>
</feature>
<feature type="compositionally biased region" description="Low complexity" evidence="1">
    <location>
        <begin position="678"/>
        <end position="687"/>
    </location>
</feature>
<protein>
    <submittedName>
        <fullName evidence="4">G-patch domain containing 1</fullName>
    </submittedName>
</protein>
<dbReference type="PROSITE" id="PS50174">
    <property type="entry name" value="G_PATCH"/>
    <property type="match status" value="1"/>
</dbReference>
<evidence type="ECO:0000256" key="2">
    <source>
        <dbReference type="SAM" id="SignalP"/>
    </source>
</evidence>
<feature type="compositionally biased region" description="Basic and acidic residues" evidence="1">
    <location>
        <begin position="637"/>
        <end position="646"/>
    </location>
</feature>
<evidence type="ECO:0000313" key="4">
    <source>
        <dbReference type="Ensembl" id="ENSTGUP00000023230.1"/>
    </source>
</evidence>
<dbReference type="PANTHER" id="PTHR13384">
    <property type="entry name" value="G PATCH DOMAIN-CONTAINING PROTEIN 1"/>
    <property type="match status" value="1"/>
</dbReference>
<gene>
    <name evidence="4" type="primary">GPATCH1</name>
</gene>
<dbReference type="Proteomes" id="UP000007754">
    <property type="component" value="Chromosome 11"/>
</dbReference>
<reference evidence="4" key="3">
    <citation type="submission" date="2025-09" db="UniProtKB">
        <authorList>
            <consortium name="Ensembl"/>
        </authorList>
    </citation>
    <scope>IDENTIFICATION</scope>
</reference>